<organism evidence="3 4">
    <name type="scientific">Microbacterium testaceum</name>
    <name type="common">Aureobacterium testaceum</name>
    <name type="synonym">Brevibacterium testaceum</name>
    <dbReference type="NCBI Taxonomy" id="2033"/>
    <lineage>
        <taxon>Bacteria</taxon>
        <taxon>Bacillati</taxon>
        <taxon>Actinomycetota</taxon>
        <taxon>Actinomycetes</taxon>
        <taxon>Micrococcales</taxon>
        <taxon>Microbacteriaceae</taxon>
        <taxon>Microbacterium</taxon>
    </lineage>
</organism>
<proteinExistence type="predicted"/>
<evidence type="ECO:0000313" key="4">
    <source>
        <dbReference type="Proteomes" id="UP000244649"/>
    </source>
</evidence>
<sequence length="405" mass="43482">MSVLLRRVLARVLLFAAALAALVSLAAPAAAHGFQSVVYADLAGDGPGVVRAQLQLEYDLLVVSAADAERDDPLYQDGTAAFDDGDADAQAAALVAHRNTVAAYVGERFRVAGAGEPCAPTMADNVTMTWQDGAPYAVVTVDYACGPTENGHEVTAGLFADDEGFVKDTKTILTYALDLHEGSTVLDAEHPAFTTAQTPLERFWEFFRLGAEHLLTGIDHILFLLALIVGSRRLREVVIAATTFTVAHSVTFILAATGVVAAPPEVVEPTIALSIAVVGAWYLWRLWRGGRVDQDLSHAHGFLRLDRAGWLRVGVVFLFGLVHGLGFASALGIDEPWSWTLLWSLLVFNVGIEAVQIGIIVVVFPLLVLLRRRAPRIGMWASALLAVAVTLAGLVWFVQRVLGIE</sequence>
<keyword evidence="2" id="KW-0732">Signal</keyword>
<feature type="transmembrane region" description="Helical" evidence="1">
    <location>
        <begin position="213"/>
        <end position="230"/>
    </location>
</feature>
<feature type="transmembrane region" description="Helical" evidence="1">
    <location>
        <begin position="345"/>
        <end position="370"/>
    </location>
</feature>
<feature type="signal peptide" evidence="2">
    <location>
        <begin position="1"/>
        <end position="26"/>
    </location>
</feature>
<feature type="transmembrane region" description="Helical" evidence="1">
    <location>
        <begin position="237"/>
        <end position="260"/>
    </location>
</feature>
<evidence type="ECO:0000313" key="3">
    <source>
        <dbReference type="EMBL" id="PVE69293.1"/>
    </source>
</evidence>
<evidence type="ECO:0000256" key="2">
    <source>
        <dbReference type="SAM" id="SignalP"/>
    </source>
</evidence>
<dbReference type="EMBL" id="QDFT01000028">
    <property type="protein sequence ID" value="PVE69293.1"/>
    <property type="molecule type" value="Genomic_DNA"/>
</dbReference>
<feature type="transmembrane region" description="Helical" evidence="1">
    <location>
        <begin position="310"/>
        <end position="333"/>
    </location>
</feature>
<dbReference type="Pfam" id="PF13795">
    <property type="entry name" value="HupE_UreJ_2"/>
    <property type="match status" value="1"/>
</dbReference>
<feature type="transmembrane region" description="Helical" evidence="1">
    <location>
        <begin position="266"/>
        <end position="284"/>
    </location>
</feature>
<reference evidence="3 4" key="1">
    <citation type="submission" date="2018-04" db="EMBL/GenBank/DDBJ databases">
        <authorList>
            <person name="Go L.Y."/>
            <person name="Mitchell J.A."/>
        </authorList>
    </citation>
    <scope>NUCLEOTIDE SEQUENCE [LARGE SCALE GENOMIC DNA]</scope>
    <source>
        <strain evidence="3 4">TPD7010</strain>
    </source>
</reference>
<dbReference type="Proteomes" id="UP000244649">
    <property type="component" value="Unassembled WGS sequence"/>
</dbReference>
<dbReference type="InterPro" id="IPR006311">
    <property type="entry name" value="TAT_signal"/>
</dbReference>
<gene>
    <name evidence="3" type="ORF">DC432_11460</name>
</gene>
<feature type="chain" id="PRO_5015686620" description="LigA" evidence="2">
    <location>
        <begin position="27"/>
        <end position="405"/>
    </location>
</feature>
<comment type="caution">
    <text evidence="3">The sequence shown here is derived from an EMBL/GenBank/DDBJ whole genome shotgun (WGS) entry which is preliminary data.</text>
</comment>
<dbReference type="InterPro" id="IPR032809">
    <property type="entry name" value="Put_HupE_UreJ"/>
</dbReference>
<feature type="transmembrane region" description="Helical" evidence="1">
    <location>
        <begin position="377"/>
        <end position="398"/>
    </location>
</feature>
<protein>
    <recommendedName>
        <fullName evidence="5">LigA</fullName>
    </recommendedName>
</protein>
<dbReference type="AlphaFoldDB" id="A0A2T7WCH0"/>
<dbReference type="RefSeq" id="WP_116538006.1">
    <property type="nucleotide sequence ID" value="NZ_QDFT01000028.1"/>
</dbReference>
<accession>A0A2T7WCH0</accession>
<evidence type="ECO:0008006" key="5">
    <source>
        <dbReference type="Google" id="ProtNLM"/>
    </source>
</evidence>
<keyword evidence="1" id="KW-0812">Transmembrane</keyword>
<name>A0A2T7WCH0_MICTE</name>
<keyword evidence="1" id="KW-1133">Transmembrane helix</keyword>
<dbReference type="PROSITE" id="PS51318">
    <property type="entry name" value="TAT"/>
    <property type="match status" value="1"/>
</dbReference>
<evidence type="ECO:0000256" key="1">
    <source>
        <dbReference type="SAM" id="Phobius"/>
    </source>
</evidence>
<keyword evidence="1" id="KW-0472">Membrane</keyword>